<dbReference type="PANTHER" id="PTHR43591">
    <property type="entry name" value="METHYLTRANSFERASE"/>
    <property type="match status" value="1"/>
</dbReference>
<gene>
    <name evidence="2" type="ORF">I302_06374</name>
    <name evidence="3" type="ORF">I302_107884</name>
</gene>
<accession>A0A1B9FXA1</accession>
<dbReference type="Pfam" id="PF13649">
    <property type="entry name" value="Methyltransf_25"/>
    <property type="match status" value="1"/>
</dbReference>
<dbReference type="SUPFAM" id="SSF53335">
    <property type="entry name" value="S-adenosyl-L-methionine-dependent methyltransferases"/>
    <property type="match status" value="1"/>
</dbReference>
<dbReference type="EMBL" id="KI894023">
    <property type="protein sequence ID" value="OCF23393.1"/>
    <property type="molecule type" value="Genomic_DNA"/>
</dbReference>
<feature type="domain" description="Methyltransferase" evidence="1">
    <location>
        <begin position="66"/>
        <end position="167"/>
    </location>
</feature>
<dbReference type="AlphaFoldDB" id="A0A1B9FXA1"/>
<reference evidence="2" key="3">
    <citation type="submission" date="2014-01" db="EMBL/GenBank/DDBJ databases">
        <title>Evolution of pathogenesis and genome organization in the Tremellales.</title>
        <authorList>
            <person name="Cuomo C."/>
            <person name="Litvintseva A."/>
            <person name="Heitman J."/>
            <person name="Chen Y."/>
            <person name="Sun S."/>
            <person name="Springer D."/>
            <person name="Dromer F."/>
            <person name="Young S."/>
            <person name="Zeng Q."/>
            <person name="Chapman S."/>
            <person name="Gujja S."/>
            <person name="Saif S."/>
            <person name="Birren B."/>
        </authorList>
    </citation>
    <scope>NUCLEOTIDE SEQUENCE</scope>
    <source>
        <strain evidence="2">CBS 10118</strain>
    </source>
</reference>
<dbReference type="RefSeq" id="XP_019044463.1">
    <property type="nucleotide sequence ID" value="XM_019192986.1"/>
</dbReference>
<reference evidence="3" key="2">
    <citation type="submission" date="2013-07" db="EMBL/GenBank/DDBJ databases">
        <authorList>
            <consortium name="The Broad Institute Genome Sequencing Platform"/>
            <person name="Cuomo C."/>
            <person name="Litvintseva A."/>
            <person name="Chen Y."/>
            <person name="Heitman J."/>
            <person name="Sun S."/>
            <person name="Springer D."/>
            <person name="Dromer F."/>
            <person name="Young S.K."/>
            <person name="Zeng Q."/>
            <person name="Gargeya S."/>
            <person name="Fitzgerald M."/>
            <person name="Abouelleil A."/>
            <person name="Alvarado L."/>
            <person name="Berlin A.M."/>
            <person name="Chapman S.B."/>
            <person name="Dewar J."/>
            <person name="Goldberg J."/>
            <person name="Griggs A."/>
            <person name="Gujja S."/>
            <person name="Hansen M."/>
            <person name="Howarth C."/>
            <person name="Imamovic A."/>
            <person name="Larimer J."/>
            <person name="McCowan C."/>
            <person name="Murphy C."/>
            <person name="Pearson M."/>
            <person name="Priest M."/>
            <person name="Roberts A."/>
            <person name="Saif S."/>
            <person name="Shea T."/>
            <person name="Sykes S."/>
            <person name="Wortman J."/>
            <person name="Nusbaum C."/>
            <person name="Birren B."/>
        </authorList>
    </citation>
    <scope>NUCLEOTIDE SEQUENCE</scope>
    <source>
        <strain evidence="3">CBS 10118</strain>
    </source>
</reference>
<sequence>MDKWTPSLWLTAKPYEAYKGTEGITLPPARKLLEQSGLLVSQPPLSSSKGYQSPPHNARLDAELSVLDIGSGLGQVTIALLEALRAHQGRSRVKIIAGEIDDSLLGNLRDQKKSDAWGEVDVEKLDANQLDKPDNTFDYIFANFLYFLLPDPIAGLKESIRVLKPGGSLSLSTWACSAPLQLIQRSIALLPSFPLIPPSPPPGGSWSHPEFVRKILTDNGLTGIKIEPYHFVQEARSPADMARKMLPVVPIMTAKWGEDRQELGWKVFEKIEEVLTAEKGHGPVKIWSVALIVTAKKPQ</sequence>
<dbReference type="EMBL" id="CP144546">
    <property type="protein sequence ID" value="WVW85846.1"/>
    <property type="molecule type" value="Genomic_DNA"/>
</dbReference>
<reference evidence="2" key="1">
    <citation type="submission" date="2013-07" db="EMBL/GenBank/DDBJ databases">
        <title>The Genome Sequence of Cryptococcus bestiolae CBS10118.</title>
        <authorList>
            <consortium name="The Broad Institute Genome Sequencing Platform"/>
            <person name="Cuomo C."/>
            <person name="Litvintseva A."/>
            <person name="Chen Y."/>
            <person name="Heitman J."/>
            <person name="Sun S."/>
            <person name="Springer D."/>
            <person name="Dromer F."/>
            <person name="Young S.K."/>
            <person name="Zeng Q."/>
            <person name="Gargeya S."/>
            <person name="Fitzgerald M."/>
            <person name="Abouelleil A."/>
            <person name="Alvarado L."/>
            <person name="Berlin A.M."/>
            <person name="Chapman S.B."/>
            <person name="Dewar J."/>
            <person name="Goldberg J."/>
            <person name="Griggs A."/>
            <person name="Gujja S."/>
            <person name="Hansen M."/>
            <person name="Howarth C."/>
            <person name="Imamovic A."/>
            <person name="Larimer J."/>
            <person name="McCowan C."/>
            <person name="Murphy C."/>
            <person name="Pearson M."/>
            <person name="Priest M."/>
            <person name="Roberts A."/>
            <person name="Saif S."/>
            <person name="Shea T."/>
            <person name="Sykes S."/>
            <person name="Wortman J."/>
            <person name="Nusbaum C."/>
            <person name="Birren B."/>
        </authorList>
    </citation>
    <scope>NUCLEOTIDE SEQUENCE [LARGE SCALE GENOMIC DNA]</scope>
    <source>
        <strain evidence="2">CBS 10118</strain>
    </source>
</reference>
<evidence type="ECO:0000259" key="1">
    <source>
        <dbReference type="Pfam" id="PF13649"/>
    </source>
</evidence>
<dbReference type="GeneID" id="30210773"/>
<evidence type="ECO:0000313" key="2">
    <source>
        <dbReference type="EMBL" id="OCF23393.1"/>
    </source>
</evidence>
<protein>
    <recommendedName>
        <fullName evidence="1">Methyltransferase domain-containing protein</fullName>
    </recommendedName>
</protein>
<evidence type="ECO:0000313" key="4">
    <source>
        <dbReference type="Proteomes" id="UP000092730"/>
    </source>
</evidence>
<dbReference type="InterPro" id="IPR029063">
    <property type="entry name" value="SAM-dependent_MTases_sf"/>
</dbReference>
<keyword evidence="4" id="KW-1185">Reference proteome</keyword>
<dbReference type="GO" id="GO:0008168">
    <property type="term" value="F:methyltransferase activity"/>
    <property type="evidence" value="ECO:0007669"/>
    <property type="project" value="TreeGrafter"/>
</dbReference>
<dbReference type="Proteomes" id="UP000092730">
    <property type="component" value="Chromosome 6"/>
</dbReference>
<proteinExistence type="predicted"/>
<dbReference type="STRING" id="1296100.A0A1B9FXA1"/>
<dbReference type="Gene3D" id="3.40.50.150">
    <property type="entry name" value="Vaccinia Virus protein VP39"/>
    <property type="match status" value="1"/>
</dbReference>
<dbReference type="VEuPathDB" id="FungiDB:I302_06374"/>
<dbReference type="OrthoDB" id="3355826at2759"/>
<dbReference type="InterPro" id="IPR041698">
    <property type="entry name" value="Methyltransf_25"/>
</dbReference>
<organism evidence="2">
    <name type="scientific">Kwoniella bestiolae CBS 10118</name>
    <dbReference type="NCBI Taxonomy" id="1296100"/>
    <lineage>
        <taxon>Eukaryota</taxon>
        <taxon>Fungi</taxon>
        <taxon>Dikarya</taxon>
        <taxon>Basidiomycota</taxon>
        <taxon>Agaricomycotina</taxon>
        <taxon>Tremellomycetes</taxon>
        <taxon>Tremellales</taxon>
        <taxon>Cryptococcaceae</taxon>
        <taxon>Kwoniella</taxon>
    </lineage>
</organism>
<evidence type="ECO:0000313" key="3">
    <source>
        <dbReference type="EMBL" id="WVW85846.1"/>
    </source>
</evidence>
<reference evidence="3" key="4">
    <citation type="submission" date="2024-02" db="EMBL/GenBank/DDBJ databases">
        <title>Comparative genomics of Cryptococcus and Kwoniella reveals pathogenesis evolution and contrasting modes of karyotype evolution via chromosome fusion or intercentromeric recombination.</title>
        <authorList>
            <person name="Coelho M.A."/>
            <person name="David-Palma M."/>
            <person name="Shea T."/>
            <person name="Bowers K."/>
            <person name="McGinley-Smith S."/>
            <person name="Mohammad A.W."/>
            <person name="Gnirke A."/>
            <person name="Yurkov A.M."/>
            <person name="Nowrousian M."/>
            <person name="Sun S."/>
            <person name="Cuomo C.A."/>
            <person name="Heitman J."/>
        </authorList>
    </citation>
    <scope>NUCLEOTIDE SEQUENCE</scope>
    <source>
        <strain evidence="3">CBS 10118</strain>
    </source>
</reference>
<name>A0A1B9FXA1_9TREE</name>
<dbReference type="CDD" id="cd02440">
    <property type="entry name" value="AdoMet_MTases"/>
    <property type="match status" value="1"/>
</dbReference>
<dbReference type="PANTHER" id="PTHR43591:SF24">
    <property type="entry name" value="2-METHOXY-6-POLYPRENYL-1,4-BENZOQUINOL METHYLASE, MITOCHONDRIAL"/>
    <property type="match status" value="1"/>
</dbReference>
<dbReference type="KEGG" id="kbi:30210773"/>